<comment type="similarity">
    <text evidence="1">Belongs to the short-chain dehydrogenases/reductases (SDR) family.</text>
</comment>
<keyword evidence="4" id="KW-1185">Reference proteome</keyword>
<dbReference type="GO" id="GO:0008206">
    <property type="term" value="P:bile acid metabolic process"/>
    <property type="evidence" value="ECO:0007669"/>
    <property type="project" value="UniProtKB-ARBA"/>
</dbReference>
<evidence type="ECO:0000256" key="1">
    <source>
        <dbReference type="ARBA" id="ARBA00006484"/>
    </source>
</evidence>
<dbReference type="RefSeq" id="WP_065901751.1">
    <property type="nucleotide sequence ID" value="NZ_CP014912.1"/>
</dbReference>
<dbReference type="EMBL" id="CP014924">
    <property type="protein sequence ID" value="ANZ66455.1"/>
    <property type="molecule type" value="Genomic_DNA"/>
</dbReference>
<dbReference type="InterPro" id="IPR020904">
    <property type="entry name" value="Sc_DH/Rdtase_CS"/>
</dbReference>
<evidence type="ECO:0000256" key="2">
    <source>
        <dbReference type="ARBA" id="ARBA00023002"/>
    </source>
</evidence>
<organism evidence="3 4">
    <name type="scientific">Secundilactobacillus paracollinoides</name>
    <dbReference type="NCBI Taxonomy" id="240427"/>
    <lineage>
        <taxon>Bacteria</taxon>
        <taxon>Bacillati</taxon>
        <taxon>Bacillota</taxon>
        <taxon>Bacilli</taxon>
        <taxon>Lactobacillales</taxon>
        <taxon>Lactobacillaceae</taxon>
        <taxon>Secundilactobacillus</taxon>
    </lineage>
</organism>
<name>A0A1B2IWN0_9LACO</name>
<gene>
    <name evidence="3" type="ORF">AYR63_04445</name>
</gene>
<dbReference type="SUPFAM" id="SSF51735">
    <property type="entry name" value="NAD(P)-binding Rossmann-fold domains"/>
    <property type="match status" value="1"/>
</dbReference>
<reference evidence="3 4" key="1">
    <citation type="submission" date="2016-03" db="EMBL/GenBank/DDBJ databases">
        <title>Pediococcus and Lactobacillus from brewery environment - whole genome sequencing and assembly.</title>
        <authorList>
            <person name="Behr J."/>
            <person name="Geissler A.J."/>
            <person name="Vogel R.F."/>
        </authorList>
    </citation>
    <scope>NUCLEOTIDE SEQUENCE [LARGE SCALE GENOMIC DNA]</scope>
    <source>
        <strain evidence="3 4">TMW 1.1995</strain>
    </source>
</reference>
<dbReference type="PRINTS" id="PR00080">
    <property type="entry name" value="SDRFAMILY"/>
</dbReference>
<dbReference type="GO" id="GO:0016491">
    <property type="term" value="F:oxidoreductase activity"/>
    <property type="evidence" value="ECO:0007669"/>
    <property type="project" value="UniProtKB-KW"/>
</dbReference>
<evidence type="ECO:0000313" key="3">
    <source>
        <dbReference type="EMBL" id="ANZ66455.1"/>
    </source>
</evidence>
<dbReference type="STRING" id="240427.AYR62_13215"/>
<protein>
    <submittedName>
        <fullName evidence="3">3-beta hydroxysteroid dehydrogenase</fullName>
    </submittedName>
</protein>
<dbReference type="Pfam" id="PF13561">
    <property type="entry name" value="adh_short_C2"/>
    <property type="match status" value="1"/>
</dbReference>
<accession>A0A1B2IWN0</accession>
<dbReference type="AlphaFoldDB" id="A0A1B2IWN0"/>
<dbReference type="NCBIfam" id="NF005559">
    <property type="entry name" value="PRK07231.1"/>
    <property type="match status" value="1"/>
</dbReference>
<dbReference type="Proteomes" id="UP000093267">
    <property type="component" value="Chromosome"/>
</dbReference>
<dbReference type="InterPro" id="IPR036291">
    <property type="entry name" value="NAD(P)-bd_dom_sf"/>
</dbReference>
<dbReference type="PROSITE" id="PS00061">
    <property type="entry name" value="ADH_SHORT"/>
    <property type="match status" value="1"/>
</dbReference>
<dbReference type="PANTHER" id="PTHR24321">
    <property type="entry name" value="DEHYDROGENASES, SHORT CHAIN"/>
    <property type="match status" value="1"/>
</dbReference>
<dbReference type="InterPro" id="IPR002347">
    <property type="entry name" value="SDR_fam"/>
</dbReference>
<dbReference type="OrthoDB" id="9805904at2"/>
<dbReference type="FunFam" id="3.40.50.720:FF:000084">
    <property type="entry name" value="Short-chain dehydrogenase reductase"/>
    <property type="match status" value="1"/>
</dbReference>
<dbReference type="PANTHER" id="PTHR24321:SF8">
    <property type="entry name" value="ESTRADIOL 17-BETA-DEHYDROGENASE 8-RELATED"/>
    <property type="match status" value="1"/>
</dbReference>
<proteinExistence type="inferred from homology"/>
<sequence length="247" mass="26285">MTAELENKVALISGSTTGIGLGIAQCFVDEGAKVIITGHRLHDETKMFLADHADSAEFQPLEVTDETNWSKLTTDIVSKYGHLDILVNNAGVFPQPVPIDEETLEDWNHVMDINLTGTFLGIKHGMKAMRKGEGGSIINISSVEGIVAEPTAAAYNASKGGSRLLTKSAALDSAANNYGIRVNSVHPGFVKTDMIPDEVEQATSKLTPLGHIGKPEDIGNICVYLASDKSKFVAGAEFVVDGGFSAR</sequence>
<dbReference type="PRINTS" id="PR00081">
    <property type="entry name" value="GDHRDH"/>
</dbReference>
<evidence type="ECO:0000313" key="4">
    <source>
        <dbReference type="Proteomes" id="UP000093267"/>
    </source>
</evidence>
<keyword evidence="2" id="KW-0560">Oxidoreductase</keyword>
<dbReference type="KEGG" id="lpd:AYR62_13215"/>
<dbReference type="Gene3D" id="3.40.50.720">
    <property type="entry name" value="NAD(P)-binding Rossmann-like Domain"/>
    <property type="match status" value="1"/>
</dbReference>